<evidence type="ECO:0000256" key="1">
    <source>
        <dbReference type="ARBA" id="ARBA00003456"/>
    </source>
</evidence>
<keyword evidence="4 10" id="KW-0813">Transport</keyword>
<keyword evidence="10" id="KW-1003">Cell membrane</keyword>
<keyword evidence="9 10" id="KW-0066">ATP synthesis</keyword>
<dbReference type="SUPFAM" id="SSF52943">
    <property type="entry name" value="ATP synthase (F1-ATPase), gamma subunit"/>
    <property type="match status" value="1"/>
</dbReference>
<dbReference type="GO" id="GO:0042777">
    <property type="term" value="P:proton motive force-driven plasma membrane ATP synthesis"/>
    <property type="evidence" value="ECO:0007669"/>
    <property type="project" value="UniProtKB-UniRule"/>
</dbReference>
<evidence type="ECO:0000256" key="9">
    <source>
        <dbReference type="ARBA" id="ARBA00023310"/>
    </source>
</evidence>
<dbReference type="GO" id="GO:0045259">
    <property type="term" value="C:proton-transporting ATP synthase complex"/>
    <property type="evidence" value="ECO:0007669"/>
    <property type="project" value="UniProtKB-KW"/>
</dbReference>
<dbReference type="GO" id="GO:0005886">
    <property type="term" value="C:plasma membrane"/>
    <property type="evidence" value="ECO:0007669"/>
    <property type="project" value="UniProtKB-SubCell"/>
</dbReference>
<comment type="function">
    <text evidence="1 10">Produces ATP from ADP in the presence of a proton gradient across the membrane. The gamma chain is believed to be important in regulating ATPase activity and the flow of protons through the CF(0) complex.</text>
</comment>
<reference evidence="11" key="2">
    <citation type="journal article" date="2021" name="PeerJ">
        <title>Extensive microbial diversity within the chicken gut microbiome revealed by metagenomics and culture.</title>
        <authorList>
            <person name="Gilroy R."/>
            <person name="Ravi A."/>
            <person name="Getino M."/>
            <person name="Pursley I."/>
            <person name="Horton D.L."/>
            <person name="Alikhan N.F."/>
            <person name="Baker D."/>
            <person name="Gharbi K."/>
            <person name="Hall N."/>
            <person name="Watson M."/>
            <person name="Adriaenssens E.M."/>
            <person name="Foster-Nyarko E."/>
            <person name="Jarju S."/>
            <person name="Secka A."/>
            <person name="Antonio M."/>
            <person name="Oren A."/>
            <person name="Chaudhuri R.R."/>
            <person name="La Ragione R."/>
            <person name="Hildebrand F."/>
            <person name="Pallen M.J."/>
        </authorList>
    </citation>
    <scope>NUCLEOTIDE SEQUENCE</scope>
    <source>
        <strain evidence="11">ChiSjej4B22-8148</strain>
    </source>
</reference>
<evidence type="ECO:0000256" key="2">
    <source>
        <dbReference type="ARBA" id="ARBA00004170"/>
    </source>
</evidence>
<dbReference type="PRINTS" id="PR00126">
    <property type="entry name" value="ATPASEGAMMA"/>
</dbReference>
<keyword evidence="8 10" id="KW-0139">CF(1)</keyword>
<dbReference type="PANTHER" id="PTHR11693">
    <property type="entry name" value="ATP SYNTHASE GAMMA CHAIN"/>
    <property type="match status" value="1"/>
</dbReference>
<evidence type="ECO:0000256" key="7">
    <source>
        <dbReference type="ARBA" id="ARBA00023136"/>
    </source>
</evidence>
<dbReference type="Gene3D" id="3.40.1380.10">
    <property type="match status" value="1"/>
</dbReference>
<dbReference type="CDD" id="cd12151">
    <property type="entry name" value="F1-ATPase_gamma"/>
    <property type="match status" value="1"/>
</dbReference>
<dbReference type="NCBIfam" id="TIGR01146">
    <property type="entry name" value="ATPsyn_F1gamma"/>
    <property type="match status" value="1"/>
</dbReference>
<gene>
    <name evidence="10 11" type="primary">atpG</name>
    <name evidence="11" type="ORF">IAB31_01175</name>
</gene>
<evidence type="ECO:0000256" key="6">
    <source>
        <dbReference type="ARBA" id="ARBA00023065"/>
    </source>
</evidence>
<dbReference type="HAMAP" id="MF_00815">
    <property type="entry name" value="ATP_synth_gamma_bact"/>
    <property type="match status" value="1"/>
</dbReference>
<dbReference type="GO" id="GO:0046933">
    <property type="term" value="F:proton-transporting ATP synthase activity, rotational mechanism"/>
    <property type="evidence" value="ECO:0007669"/>
    <property type="project" value="UniProtKB-UniRule"/>
</dbReference>
<evidence type="ECO:0000256" key="5">
    <source>
        <dbReference type="ARBA" id="ARBA00022781"/>
    </source>
</evidence>
<evidence type="ECO:0000256" key="8">
    <source>
        <dbReference type="ARBA" id="ARBA00023196"/>
    </source>
</evidence>
<keyword evidence="7 10" id="KW-0472">Membrane</keyword>
<dbReference type="GO" id="GO:0005524">
    <property type="term" value="F:ATP binding"/>
    <property type="evidence" value="ECO:0007669"/>
    <property type="project" value="UniProtKB-UniRule"/>
</dbReference>
<keyword evidence="5 10" id="KW-0375">Hydrogen ion transport</keyword>
<evidence type="ECO:0000313" key="11">
    <source>
        <dbReference type="EMBL" id="HIR12516.1"/>
    </source>
</evidence>
<comment type="subcellular location">
    <subcellularLocation>
        <location evidence="10">Cell membrane</location>
        <topology evidence="10">Peripheral membrane protein</topology>
    </subcellularLocation>
    <subcellularLocation>
        <location evidence="2">Membrane</location>
        <topology evidence="2">Peripheral membrane protein</topology>
    </subcellularLocation>
</comment>
<protein>
    <recommendedName>
        <fullName evidence="10">ATP synthase gamma chain</fullName>
    </recommendedName>
    <alternativeName>
        <fullName evidence="10">ATP synthase F1 sector gamma subunit</fullName>
    </alternativeName>
    <alternativeName>
        <fullName evidence="10">F-ATPase gamma subunit</fullName>
    </alternativeName>
</protein>
<dbReference type="EMBL" id="DVGK01000017">
    <property type="protein sequence ID" value="HIR12516.1"/>
    <property type="molecule type" value="Genomic_DNA"/>
</dbReference>
<dbReference type="PROSITE" id="PS00153">
    <property type="entry name" value="ATPASE_GAMMA"/>
    <property type="match status" value="1"/>
</dbReference>
<dbReference type="Pfam" id="PF00231">
    <property type="entry name" value="ATP-synt"/>
    <property type="match status" value="1"/>
</dbReference>
<evidence type="ECO:0000256" key="10">
    <source>
        <dbReference type="HAMAP-Rule" id="MF_00815"/>
    </source>
</evidence>
<dbReference type="InterPro" id="IPR023632">
    <property type="entry name" value="ATP_synth_F1_gsu_CS"/>
</dbReference>
<keyword evidence="6 10" id="KW-0406">Ion transport</keyword>
<accession>A0A9D1AAE7</accession>
<dbReference type="InterPro" id="IPR035968">
    <property type="entry name" value="ATP_synth_F1_ATPase_gsu"/>
</dbReference>
<name>A0A9D1AAE7_9FIRM</name>
<sequence>MANAREIQSRMKSIRDTMKITNAMYMISSTKLRRAKKELEDTEPYFYMLRSMMSRTLRHMPDLDNRYFVKEGERSTREKRCYLVVTADKGLAGAYNHNVLKIAEEHFMRDTYRHLLVVGELGRQYFASRKIPVDQHFLYTAQHPTIGRARIIATKILEMYDSGEVDEVYMIFTSMKNGMQTEANFERLLPLTRGRFNPAGLSANVYQEEFRFNPSPNEVINSMVPSYLSGYIYGALVESYCSEHNARMTAMQAANDSAQEMIHDLSIEYNRVRQAMITQEITEVVSGARAQKKKKGVH</sequence>
<organism evidence="11 12">
    <name type="scientific">Candidatus Choladousia intestinavium</name>
    <dbReference type="NCBI Taxonomy" id="2840727"/>
    <lineage>
        <taxon>Bacteria</taxon>
        <taxon>Bacillati</taxon>
        <taxon>Bacillota</taxon>
        <taxon>Clostridia</taxon>
        <taxon>Lachnospirales</taxon>
        <taxon>Lachnospiraceae</taxon>
        <taxon>Lachnospiraceae incertae sedis</taxon>
        <taxon>Candidatus Choladousia</taxon>
    </lineage>
</organism>
<proteinExistence type="inferred from homology"/>
<comment type="subunit">
    <text evidence="10">F-type ATPases have 2 components, CF(1) - the catalytic core - and CF(0) - the membrane proton channel. CF(1) has five subunits: alpha(3), beta(3), gamma(1), delta(1), epsilon(1). CF(0) has three main subunits: a, b and c.</text>
</comment>
<evidence type="ECO:0000313" key="12">
    <source>
        <dbReference type="Proteomes" id="UP000886757"/>
    </source>
</evidence>
<dbReference type="Proteomes" id="UP000886757">
    <property type="component" value="Unassembled WGS sequence"/>
</dbReference>
<reference evidence="11" key="1">
    <citation type="submission" date="2020-10" db="EMBL/GenBank/DDBJ databases">
        <authorList>
            <person name="Gilroy R."/>
        </authorList>
    </citation>
    <scope>NUCLEOTIDE SEQUENCE</scope>
    <source>
        <strain evidence="11">ChiSjej4B22-8148</strain>
    </source>
</reference>
<comment type="similarity">
    <text evidence="3 10">Belongs to the ATPase gamma chain family.</text>
</comment>
<dbReference type="PANTHER" id="PTHR11693:SF22">
    <property type="entry name" value="ATP SYNTHASE SUBUNIT GAMMA, MITOCHONDRIAL"/>
    <property type="match status" value="1"/>
</dbReference>
<dbReference type="InterPro" id="IPR000131">
    <property type="entry name" value="ATP_synth_F1_gsu"/>
</dbReference>
<dbReference type="AlphaFoldDB" id="A0A9D1AAE7"/>
<evidence type="ECO:0000256" key="4">
    <source>
        <dbReference type="ARBA" id="ARBA00022448"/>
    </source>
</evidence>
<evidence type="ECO:0000256" key="3">
    <source>
        <dbReference type="ARBA" id="ARBA00007681"/>
    </source>
</evidence>
<comment type="caution">
    <text evidence="11">The sequence shown here is derived from an EMBL/GenBank/DDBJ whole genome shotgun (WGS) entry which is preliminary data.</text>
</comment>
<dbReference type="Gene3D" id="1.10.287.80">
    <property type="entry name" value="ATP synthase, gamma subunit, helix hairpin domain"/>
    <property type="match status" value="1"/>
</dbReference>